<evidence type="ECO:0000256" key="3">
    <source>
        <dbReference type="ARBA" id="ARBA00012054"/>
    </source>
</evidence>
<dbReference type="GO" id="GO:0005737">
    <property type="term" value="C:cytoplasm"/>
    <property type="evidence" value="ECO:0007669"/>
    <property type="project" value="TreeGrafter"/>
</dbReference>
<evidence type="ECO:0000256" key="7">
    <source>
        <dbReference type="ARBA" id="ARBA00022840"/>
    </source>
</evidence>
<keyword evidence="5 10" id="KW-0547">Nucleotide-binding</keyword>
<comment type="catalytic activity">
    <reaction evidence="9 10">
        <text>D-gluconate + ATP = 6-phospho-D-gluconate + ADP + H(+)</text>
        <dbReference type="Rhea" id="RHEA:19433"/>
        <dbReference type="ChEBI" id="CHEBI:15378"/>
        <dbReference type="ChEBI" id="CHEBI:18391"/>
        <dbReference type="ChEBI" id="CHEBI:30616"/>
        <dbReference type="ChEBI" id="CHEBI:58759"/>
        <dbReference type="ChEBI" id="CHEBI:456216"/>
        <dbReference type="EC" id="2.7.1.12"/>
    </reaction>
</comment>
<name>A0A495BLJ0_VOGIN</name>
<sequence length="170" mass="18388">MNKAPMIVVMGVCGCGKSEIGRRLAAALDTGFVEGDDFHPPHNVARMEAGTPLTDADRQLWLETLRDQLAAAAHAGHGLVLSCSALKRRYRDLLREGDAATVFVHLHGSRALIGQRMQARQGHFMPLGLIDSQFADLQPPAADERAIAGDITLPPDELVRHILQQLAALS</sequence>
<keyword evidence="4 10" id="KW-0808">Transferase</keyword>
<comment type="pathway">
    <text evidence="1">Carbohydrate acid metabolism.</text>
</comment>
<dbReference type="PANTHER" id="PTHR43442:SF3">
    <property type="entry name" value="GLUCONOKINASE-RELATED"/>
    <property type="match status" value="1"/>
</dbReference>
<evidence type="ECO:0000256" key="5">
    <source>
        <dbReference type="ARBA" id="ARBA00022741"/>
    </source>
</evidence>
<dbReference type="EMBL" id="RBID01000011">
    <property type="protein sequence ID" value="RKQ60843.1"/>
    <property type="molecule type" value="Genomic_DNA"/>
</dbReference>
<keyword evidence="7 10" id="KW-0067">ATP-binding</keyword>
<evidence type="ECO:0000313" key="11">
    <source>
        <dbReference type="EMBL" id="RKQ60843.1"/>
    </source>
</evidence>
<gene>
    <name evidence="11" type="ORF">C8E02_0600</name>
</gene>
<dbReference type="GO" id="GO:0005524">
    <property type="term" value="F:ATP binding"/>
    <property type="evidence" value="ECO:0007669"/>
    <property type="project" value="UniProtKB-KW"/>
</dbReference>
<comment type="caution">
    <text evidence="11">The sequence shown here is derived from an EMBL/GenBank/DDBJ whole genome shotgun (WGS) entry which is preliminary data.</text>
</comment>
<dbReference type="NCBIfam" id="TIGR01313">
    <property type="entry name" value="therm_gnt_kin"/>
    <property type="match status" value="1"/>
</dbReference>
<keyword evidence="8" id="KW-0311">Gluconate utilization</keyword>
<dbReference type="InterPro" id="IPR006001">
    <property type="entry name" value="Therm_gnt_kin"/>
</dbReference>
<dbReference type="AlphaFoldDB" id="A0A495BLJ0"/>
<dbReference type="SUPFAM" id="SSF52540">
    <property type="entry name" value="P-loop containing nucleoside triphosphate hydrolases"/>
    <property type="match status" value="1"/>
</dbReference>
<dbReference type="EC" id="2.7.1.12" evidence="3 10"/>
<organism evidence="11 12">
    <name type="scientific">Vogesella indigofera</name>
    <name type="common">Pseudomonas indigofera</name>
    <dbReference type="NCBI Taxonomy" id="45465"/>
    <lineage>
        <taxon>Bacteria</taxon>
        <taxon>Pseudomonadati</taxon>
        <taxon>Pseudomonadota</taxon>
        <taxon>Betaproteobacteria</taxon>
        <taxon>Neisseriales</taxon>
        <taxon>Chromobacteriaceae</taxon>
        <taxon>Vogesella</taxon>
    </lineage>
</organism>
<protein>
    <recommendedName>
        <fullName evidence="3 10">Gluconokinase</fullName>
        <ecNumber evidence="3 10">2.7.1.12</ecNumber>
    </recommendedName>
</protein>
<dbReference type="FunFam" id="3.40.50.300:FF:000522">
    <property type="entry name" value="Gluconokinase"/>
    <property type="match status" value="1"/>
</dbReference>
<evidence type="ECO:0000256" key="4">
    <source>
        <dbReference type="ARBA" id="ARBA00022679"/>
    </source>
</evidence>
<dbReference type="PROSITE" id="PS51257">
    <property type="entry name" value="PROKAR_LIPOPROTEIN"/>
    <property type="match status" value="1"/>
</dbReference>
<dbReference type="CDD" id="cd02021">
    <property type="entry name" value="GntK"/>
    <property type="match status" value="1"/>
</dbReference>
<evidence type="ECO:0000256" key="2">
    <source>
        <dbReference type="ARBA" id="ARBA00008420"/>
    </source>
</evidence>
<dbReference type="GO" id="GO:0046316">
    <property type="term" value="F:gluconokinase activity"/>
    <property type="evidence" value="ECO:0007669"/>
    <property type="project" value="UniProtKB-EC"/>
</dbReference>
<dbReference type="RefSeq" id="WP_211329140.1">
    <property type="nucleotide sequence ID" value="NZ_RBID01000011.1"/>
</dbReference>
<dbReference type="Gene3D" id="3.40.50.300">
    <property type="entry name" value="P-loop containing nucleotide triphosphate hydrolases"/>
    <property type="match status" value="1"/>
</dbReference>
<evidence type="ECO:0000256" key="9">
    <source>
        <dbReference type="ARBA" id="ARBA00048090"/>
    </source>
</evidence>
<comment type="similarity">
    <text evidence="2 10">Belongs to the gluconokinase GntK/GntV family.</text>
</comment>
<accession>A0A495BLJ0</accession>
<evidence type="ECO:0000256" key="6">
    <source>
        <dbReference type="ARBA" id="ARBA00022777"/>
    </source>
</evidence>
<evidence type="ECO:0000256" key="1">
    <source>
        <dbReference type="ARBA" id="ARBA00004761"/>
    </source>
</evidence>
<dbReference type="GO" id="GO:0019521">
    <property type="term" value="P:D-gluconate metabolic process"/>
    <property type="evidence" value="ECO:0007669"/>
    <property type="project" value="UniProtKB-KW"/>
</dbReference>
<dbReference type="InterPro" id="IPR027417">
    <property type="entry name" value="P-loop_NTPase"/>
</dbReference>
<evidence type="ECO:0000313" key="12">
    <source>
        <dbReference type="Proteomes" id="UP000279384"/>
    </source>
</evidence>
<proteinExistence type="inferred from homology"/>
<dbReference type="Pfam" id="PF13671">
    <property type="entry name" value="AAA_33"/>
    <property type="match status" value="1"/>
</dbReference>
<evidence type="ECO:0000256" key="8">
    <source>
        <dbReference type="ARBA" id="ARBA00023064"/>
    </source>
</evidence>
<reference evidence="11 12" key="1">
    <citation type="submission" date="2018-10" db="EMBL/GenBank/DDBJ databases">
        <title>Genomic Encyclopedia of Type Strains, Phase IV (KMG-IV): sequencing the most valuable type-strain genomes for metagenomic binning, comparative biology and taxonomic classification.</title>
        <authorList>
            <person name="Goeker M."/>
        </authorList>
    </citation>
    <scope>NUCLEOTIDE SEQUENCE [LARGE SCALE GENOMIC DNA]</scope>
    <source>
        <strain evidence="11 12">DSM 3303</strain>
    </source>
</reference>
<evidence type="ECO:0000256" key="10">
    <source>
        <dbReference type="RuleBase" id="RU363066"/>
    </source>
</evidence>
<dbReference type="Proteomes" id="UP000279384">
    <property type="component" value="Unassembled WGS sequence"/>
</dbReference>
<dbReference type="PANTHER" id="PTHR43442">
    <property type="entry name" value="GLUCONOKINASE-RELATED"/>
    <property type="match status" value="1"/>
</dbReference>
<keyword evidence="6 10" id="KW-0418">Kinase</keyword>